<name>A0A512RJ15_9BACT</name>
<gene>
    <name evidence="1" type="ORF">CCY01nite_19630</name>
</gene>
<dbReference type="AlphaFoldDB" id="A0A512RJ15"/>
<keyword evidence="2" id="KW-1185">Reference proteome</keyword>
<dbReference type="Proteomes" id="UP000321436">
    <property type="component" value="Unassembled WGS sequence"/>
</dbReference>
<dbReference type="RefSeq" id="WP_146860180.1">
    <property type="nucleotide sequence ID" value="NZ_BKAU01000001.1"/>
</dbReference>
<evidence type="ECO:0000313" key="1">
    <source>
        <dbReference type="EMBL" id="GEP95703.1"/>
    </source>
</evidence>
<dbReference type="EMBL" id="BKAU01000001">
    <property type="protein sequence ID" value="GEP95703.1"/>
    <property type="molecule type" value="Genomic_DNA"/>
</dbReference>
<proteinExistence type="predicted"/>
<organism evidence="1 2">
    <name type="scientific">Chitinophaga cymbidii</name>
    <dbReference type="NCBI Taxonomy" id="1096750"/>
    <lineage>
        <taxon>Bacteria</taxon>
        <taxon>Pseudomonadati</taxon>
        <taxon>Bacteroidota</taxon>
        <taxon>Chitinophagia</taxon>
        <taxon>Chitinophagales</taxon>
        <taxon>Chitinophagaceae</taxon>
        <taxon>Chitinophaga</taxon>
    </lineage>
</organism>
<accession>A0A512RJ15</accession>
<comment type="caution">
    <text evidence="1">The sequence shown here is derived from an EMBL/GenBank/DDBJ whole genome shotgun (WGS) entry which is preliminary data.</text>
</comment>
<protein>
    <recommendedName>
        <fullName evidence="3">Xylose isomerase-like TIM barrel domain-containing protein</fullName>
    </recommendedName>
</protein>
<dbReference type="InterPro" id="IPR036237">
    <property type="entry name" value="Xyl_isomerase-like_sf"/>
</dbReference>
<evidence type="ECO:0008006" key="3">
    <source>
        <dbReference type="Google" id="ProtNLM"/>
    </source>
</evidence>
<dbReference type="Gene3D" id="3.20.20.150">
    <property type="entry name" value="Divalent-metal-dependent TIM barrel enzymes"/>
    <property type="match status" value="1"/>
</dbReference>
<dbReference type="SUPFAM" id="SSF51658">
    <property type="entry name" value="Xylose isomerase-like"/>
    <property type="match status" value="1"/>
</dbReference>
<dbReference type="OrthoDB" id="2555274at2"/>
<evidence type="ECO:0000313" key="2">
    <source>
        <dbReference type="Proteomes" id="UP000321436"/>
    </source>
</evidence>
<sequence>MQVKFFCPRWGSEQIPWARFLENVKAAGYAGVEWFPNGESTPPATVPPLLQQYGLEFSIVMAVVNAPGNFEGYISALKEQLTDLCRYRPLFVTAQTGREYYSTAQITSCIETCKEVSQQMQVPVYQETHRNKWSYAAHAVAPILQQFPDLPLTLDVSHWFCVSESYLEDQQDTVEKAIRQARHVHARVGHTEGPQVWDPAAPEYAGALQAHLSIWDKWVAQQRANGASECTITPEFGPPPYMVFGNRSGTPQEEQWRVNLWMKDFLDKRYNQK</sequence>
<reference evidence="1 2" key="1">
    <citation type="submission" date="2019-07" db="EMBL/GenBank/DDBJ databases">
        <title>Whole genome shotgun sequence of Chitinophaga cymbidii NBRC 109752.</title>
        <authorList>
            <person name="Hosoyama A."/>
            <person name="Uohara A."/>
            <person name="Ohji S."/>
            <person name="Ichikawa N."/>
        </authorList>
    </citation>
    <scope>NUCLEOTIDE SEQUENCE [LARGE SCALE GENOMIC DNA]</scope>
    <source>
        <strain evidence="1 2">NBRC 109752</strain>
    </source>
</reference>